<reference evidence="1" key="1">
    <citation type="journal article" date="2021" name="Mol. Plant Microbe Interact.">
        <title>Complete Genome Sequence of the Plant-Pathogenic Fungus Colletotrichum lupini.</title>
        <authorList>
            <person name="Baroncelli R."/>
            <person name="Pensec F."/>
            <person name="Da Lio D."/>
            <person name="Boufleur T."/>
            <person name="Vicente I."/>
            <person name="Sarrocco S."/>
            <person name="Picot A."/>
            <person name="Baraldi E."/>
            <person name="Sukno S."/>
            <person name="Thon M."/>
            <person name="Le Floch G."/>
        </authorList>
    </citation>
    <scope>NUCLEOTIDE SEQUENCE</scope>
    <source>
        <strain evidence="1">IMI 504893</strain>
    </source>
</reference>
<gene>
    <name evidence="1" type="ORF">CLUP02_03643</name>
</gene>
<dbReference type="RefSeq" id="XP_049139805.1">
    <property type="nucleotide sequence ID" value="XM_049282662.1"/>
</dbReference>
<evidence type="ECO:0000313" key="2">
    <source>
        <dbReference type="Proteomes" id="UP000830671"/>
    </source>
</evidence>
<proteinExistence type="predicted"/>
<dbReference type="EMBL" id="CP019474">
    <property type="protein sequence ID" value="UQC78168.1"/>
    <property type="molecule type" value="Genomic_DNA"/>
</dbReference>
<keyword evidence="2" id="KW-1185">Reference proteome</keyword>
<dbReference type="KEGG" id="clup:CLUP02_03643"/>
<accession>A0A9Q8SJA6</accession>
<dbReference type="GeneID" id="73337672"/>
<sequence>MVIGSTGSTAKLLETGWRPPNHRQLLDVDVARVVASCPGPMLRRLTASRAADAFQAGSSRHFVHDLRLVAHLYFLCDHPCATSLYCKSARTGHPRAVFIDSNKRFMRVVLDRPSPVNFP</sequence>
<organism evidence="1 2">
    <name type="scientific">Colletotrichum lupini</name>
    <dbReference type="NCBI Taxonomy" id="145971"/>
    <lineage>
        <taxon>Eukaryota</taxon>
        <taxon>Fungi</taxon>
        <taxon>Dikarya</taxon>
        <taxon>Ascomycota</taxon>
        <taxon>Pezizomycotina</taxon>
        <taxon>Sordariomycetes</taxon>
        <taxon>Hypocreomycetidae</taxon>
        <taxon>Glomerellales</taxon>
        <taxon>Glomerellaceae</taxon>
        <taxon>Colletotrichum</taxon>
        <taxon>Colletotrichum acutatum species complex</taxon>
    </lineage>
</organism>
<evidence type="ECO:0000313" key="1">
    <source>
        <dbReference type="EMBL" id="UQC78168.1"/>
    </source>
</evidence>
<dbReference type="Proteomes" id="UP000830671">
    <property type="component" value="Chromosome 2"/>
</dbReference>
<protein>
    <submittedName>
        <fullName evidence="1">Uncharacterized protein</fullName>
    </submittedName>
</protein>
<name>A0A9Q8SJA6_9PEZI</name>
<dbReference type="AlphaFoldDB" id="A0A9Q8SJA6"/>